<evidence type="ECO:0000313" key="2">
    <source>
        <dbReference type="EMBL" id="KAJ8413392.1"/>
    </source>
</evidence>
<dbReference type="AlphaFoldDB" id="A0AAD7T413"/>
<proteinExistence type="predicted"/>
<gene>
    <name evidence="2" type="ORF">AAFF_G00093880</name>
</gene>
<feature type="region of interest" description="Disordered" evidence="1">
    <location>
        <begin position="1"/>
        <end position="26"/>
    </location>
</feature>
<protein>
    <submittedName>
        <fullName evidence="2">Uncharacterized protein</fullName>
    </submittedName>
</protein>
<name>A0AAD7T413_9TELE</name>
<comment type="caution">
    <text evidence="2">The sequence shown here is derived from an EMBL/GenBank/DDBJ whole genome shotgun (WGS) entry which is preliminary data.</text>
</comment>
<reference evidence="2" key="1">
    <citation type="journal article" date="2023" name="Science">
        <title>Genome structures resolve the early diversification of teleost fishes.</title>
        <authorList>
            <person name="Parey E."/>
            <person name="Louis A."/>
            <person name="Montfort J."/>
            <person name="Bouchez O."/>
            <person name="Roques C."/>
            <person name="Iampietro C."/>
            <person name="Lluch J."/>
            <person name="Castinel A."/>
            <person name="Donnadieu C."/>
            <person name="Desvignes T."/>
            <person name="Floi Bucao C."/>
            <person name="Jouanno E."/>
            <person name="Wen M."/>
            <person name="Mejri S."/>
            <person name="Dirks R."/>
            <person name="Jansen H."/>
            <person name="Henkel C."/>
            <person name="Chen W.J."/>
            <person name="Zahm M."/>
            <person name="Cabau C."/>
            <person name="Klopp C."/>
            <person name="Thompson A.W."/>
            <person name="Robinson-Rechavi M."/>
            <person name="Braasch I."/>
            <person name="Lecointre G."/>
            <person name="Bobe J."/>
            <person name="Postlethwait J.H."/>
            <person name="Berthelot C."/>
            <person name="Roest Crollius H."/>
            <person name="Guiguen Y."/>
        </authorList>
    </citation>
    <scope>NUCLEOTIDE SEQUENCE</scope>
    <source>
        <strain evidence="2">NC1722</strain>
    </source>
</reference>
<dbReference type="EMBL" id="JAINUG010000016">
    <property type="protein sequence ID" value="KAJ8413392.1"/>
    <property type="molecule type" value="Genomic_DNA"/>
</dbReference>
<dbReference type="Proteomes" id="UP001221898">
    <property type="component" value="Unassembled WGS sequence"/>
</dbReference>
<sequence>MTQMRSDGSPDVRPGGASLSLLRPAVGRPGDVSFGLWGRSGIPPLVSHCLGPINRLPEKSEPSVLLRVSVPGTASSPVNHPLMLTLHLHARIPAGLP</sequence>
<evidence type="ECO:0000313" key="3">
    <source>
        <dbReference type="Proteomes" id="UP001221898"/>
    </source>
</evidence>
<organism evidence="2 3">
    <name type="scientific">Aldrovandia affinis</name>
    <dbReference type="NCBI Taxonomy" id="143900"/>
    <lineage>
        <taxon>Eukaryota</taxon>
        <taxon>Metazoa</taxon>
        <taxon>Chordata</taxon>
        <taxon>Craniata</taxon>
        <taxon>Vertebrata</taxon>
        <taxon>Euteleostomi</taxon>
        <taxon>Actinopterygii</taxon>
        <taxon>Neopterygii</taxon>
        <taxon>Teleostei</taxon>
        <taxon>Notacanthiformes</taxon>
        <taxon>Halosauridae</taxon>
        <taxon>Aldrovandia</taxon>
    </lineage>
</organism>
<keyword evidence="3" id="KW-1185">Reference proteome</keyword>
<evidence type="ECO:0000256" key="1">
    <source>
        <dbReference type="SAM" id="MobiDB-lite"/>
    </source>
</evidence>
<accession>A0AAD7T413</accession>